<comment type="caution">
    <text evidence="5">The sequence shown here is derived from an EMBL/GenBank/DDBJ whole genome shotgun (WGS) entry which is preliminary data.</text>
</comment>
<dbReference type="AlphaFoldDB" id="S8CVI2"/>
<dbReference type="PROSITE" id="PS51747">
    <property type="entry name" value="CYT_DCMP_DEAMINASES_2"/>
    <property type="match status" value="1"/>
</dbReference>
<feature type="region of interest" description="Disordered" evidence="3">
    <location>
        <begin position="260"/>
        <end position="288"/>
    </location>
</feature>
<dbReference type="PANTHER" id="PTHR11079:SF156">
    <property type="entry name" value="INACTIVE TRNA-SPECIFIC ADENOSINE DEAMINASE-LIKE PROTEIN 3-RELATED"/>
    <property type="match status" value="1"/>
</dbReference>
<dbReference type="InterPro" id="IPR002125">
    <property type="entry name" value="CMP_dCMP_dom"/>
</dbReference>
<dbReference type="Gene3D" id="3.40.140.10">
    <property type="entry name" value="Cytidine Deaminase, domain 2"/>
    <property type="match status" value="1"/>
</dbReference>
<keyword evidence="6" id="KW-1185">Reference proteome</keyword>
<organism evidence="5 6">
    <name type="scientific">Genlisea aurea</name>
    <dbReference type="NCBI Taxonomy" id="192259"/>
    <lineage>
        <taxon>Eukaryota</taxon>
        <taxon>Viridiplantae</taxon>
        <taxon>Streptophyta</taxon>
        <taxon>Embryophyta</taxon>
        <taxon>Tracheophyta</taxon>
        <taxon>Spermatophyta</taxon>
        <taxon>Magnoliopsida</taxon>
        <taxon>eudicotyledons</taxon>
        <taxon>Gunneridae</taxon>
        <taxon>Pentapetalae</taxon>
        <taxon>asterids</taxon>
        <taxon>lamiids</taxon>
        <taxon>Lamiales</taxon>
        <taxon>Lentibulariaceae</taxon>
        <taxon>Genlisea</taxon>
    </lineage>
</organism>
<evidence type="ECO:0000256" key="1">
    <source>
        <dbReference type="ARBA" id="ARBA00022694"/>
    </source>
</evidence>
<keyword evidence="1" id="KW-0819">tRNA processing</keyword>
<feature type="domain" description="CMP/dCMP-type deaminase" evidence="4">
    <location>
        <begin position="148"/>
        <end position="341"/>
    </location>
</feature>
<dbReference type="SUPFAM" id="SSF53927">
    <property type="entry name" value="Cytidine deaminase-like"/>
    <property type="match status" value="1"/>
</dbReference>
<feature type="compositionally biased region" description="Basic and acidic residues" evidence="3">
    <location>
        <begin position="275"/>
        <end position="285"/>
    </location>
</feature>
<dbReference type="GO" id="GO:0005737">
    <property type="term" value="C:cytoplasm"/>
    <property type="evidence" value="ECO:0007669"/>
    <property type="project" value="TreeGrafter"/>
</dbReference>
<evidence type="ECO:0000256" key="3">
    <source>
        <dbReference type="SAM" id="MobiDB-lite"/>
    </source>
</evidence>
<reference evidence="5 6" key="1">
    <citation type="journal article" date="2013" name="BMC Genomics">
        <title>The miniature genome of a carnivorous plant Genlisea aurea contains a low number of genes and short non-coding sequences.</title>
        <authorList>
            <person name="Leushkin E.V."/>
            <person name="Sutormin R.A."/>
            <person name="Nabieva E.R."/>
            <person name="Penin A.A."/>
            <person name="Kondrashov A.S."/>
            <person name="Logacheva M.D."/>
        </authorList>
    </citation>
    <scope>NUCLEOTIDE SEQUENCE [LARGE SCALE GENOMIC DNA]</scope>
</reference>
<evidence type="ECO:0000313" key="5">
    <source>
        <dbReference type="EMBL" id="EPS71359.1"/>
    </source>
</evidence>
<dbReference type="OrthoDB" id="3180714at2759"/>
<comment type="similarity">
    <text evidence="2">Belongs to the cytidine and deoxycytidylate deaminase family. ADAT3 subfamily.</text>
</comment>
<accession>S8CVI2</accession>
<evidence type="ECO:0000313" key="6">
    <source>
        <dbReference type="Proteomes" id="UP000015453"/>
    </source>
</evidence>
<dbReference type="GO" id="GO:0005634">
    <property type="term" value="C:nucleus"/>
    <property type="evidence" value="ECO:0007669"/>
    <property type="project" value="TreeGrafter"/>
</dbReference>
<dbReference type="GO" id="GO:0008033">
    <property type="term" value="P:tRNA processing"/>
    <property type="evidence" value="ECO:0007669"/>
    <property type="project" value="UniProtKB-KW"/>
</dbReference>
<evidence type="ECO:0000259" key="4">
    <source>
        <dbReference type="PROSITE" id="PS51747"/>
    </source>
</evidence>
<dbReference type="Proteomes" id="UP000015453">
    <property type="component" value="Unassembled WGS sequence"/>
</dbReference>
<dbReference type="EMBL" id="AUSU01001291">
    <property type="protein sequence ID" value="EPS71359.1"/>
    <property type="molecule type" value="Genomic_DNA"/>
</dbReference>
<name>S8CVI2_9LAMI</name>
<dbReference type="Pfam" id="PF00383">
    <property type="entry name" value="dCMP_cyt_deam_1"/>
    <property type="match status" value="1"/>
</dbReference>
<protein>
    <recommendedName>
        <fullName evidence="4">CMP/dCMP-type deaminase domain-containing protein</fullName>
    </recommendedName>
</protein>
<gene>
    <name evidence="5" type="ORF">M569_03397</name>
</gene>
<dbReference type="PANTHER" id="PTHR11079">
    <property type="entry name" value="CYTOSINE DEAMINASE FAMILY MEMBER"/>
    <property type="match status" value="1"/>
</dbReference>
<dbReference type="GO" id="GO:0052717">
    <property type="term" value="F:tRNA-specific adenosine-34 deaminase activity"/>
    <property type="evidence" value="ECO:0007669"/>
    <property type="project" value="TreeGrafter"/>
</dbReference>
<feature type="non-terminal residue" evidence="5">
    <location>
        <position position="1"/>
    </location>
</feature>
<sequence>SSDCWRIIHLPEKPPVLPHLQPTVDVLACAVEPQYANTIVRSLNHIAPLEGLRHVKRIRKTLLDGGQYRLCVILCVDYGRNGESGCVPEELNELVKTYQLNVFNAKVHEFAATTKEEWQEQCKLWPTSFHPPTYDTEGITGFTDEESESIFNFMRIAVGLAKSGSQHVNAAVIVDPSTSQMISRARDEVYSSEPVETVAECGTLRDGDHPKLLSKCLFREEKPACLDPYGWPHLGSDSCHPLRHAAIAAIEKSASRDRRLFPSEDSGVGSPLKKQKIDGNTKGDDDLQLGNKTRPPYLCTGYDIFFAWEPCIMCAMAIVHQRIRRVFFAFPNLEHGALGSVYRLQGERSLNHHYAVFRVLIP</sequence>
<proteinExistence type="inferred from homology"/>
<evidence type="ECO:0000256" key="2">
    <source>
        <dbReference type="ARBA" id="ARBA00038160"/>
    </source>
</evidence>
<dbReference type="InterPro" id="IPR016193">
    <property type="entry name" value="Cytidine_deaminase-like"/>
</dbReference>